<evidence type="ECO:0000313" key="2">
    <source>
        <dbReference type="EMBL" id="VAW72914.1"/>
    </source>
</evidence>
<name>A0A3B0YVH9_9ZZZZ</name>
<organism evidence="2">
    <name type="scientific">hydrothermal vent metagenome</name>
    <dbReference type="NCBI Taxonomy" id="652676"/>
    <lineage>
        <taxon>unclassified sequences</taxon>
        <taxon>metagenomes</taxon>
        <taxon>ecological metagenomes</taxon>
    </lineage>
</organism>
<proteinExistence type="predicted"/>
<dbReference type="InterPro" id="IPR009875">
    <property type="entry name" value="PilZ_domain"/>
</dbReference>
<dbReference type="EMBL" id="UOFK01000023">
    <property type="protein sequence ID" value="VAW72914.1"/>
    <property type="molecule type" value="Genomic_DNA"/>
</dbReference>
<reference evidence="2" key="1">
    <citation type="submission" date="2018-06" db="EMBL/GenBank/DDBJ databases">
        <authorList>
            <person name="Zhirakovskaya E."/>
        </authorList>
    </citation>
    <scope>NUCLEOTIDE SEQUENCE</scope>
</reference>
<accession>A0A3B0YVH9</accession>
<dbReference type="GO" id="GO:0035438">
    <property type="term" value="F:cyclic-di-GMP binding"/>
    <property type="evidence" value="ECO:0007669"/>
    <property type="project" value="InterPro"/>
</dbReference>
<evidence type="ECO:0000259" key="1">
    <source>
        <dbReference type="Pfam" id="PF07238"/>
    </source>
</evidence>
<feature type="domain" description="PilZ" evidence="1">
    <location>
        <begin position="94"/>
        <end position="179"/>
    </location>
</feature>
<dbReference type="AlphaFoldDB" id="A0A3B0YVH9"/>
<dbReference type="Pfam" id="PF07238">
    <property type="entry name" value="PilZ"/>
    <property type="match status" value="1"/>
</dbReference>
<protein>
    <recommendedName>
        <fullName evidence="1">PilZ domain-containing protein</fullName>
    </recommendedName>
</protein>
<sequence>MSDDERREFFRIEDEVALDYRVIQESEVDRLLERIQSRLVDRFTAASSFAATTRQMAHVIHKVQTDTPELARCLQAIDQKLNMIAQLFVTEEMETSEQATREVSLSAGGIAFRAQHEIKTDTLLELRMVLFPALAGILTVSRVIHCSHAEDDNVRFPWQVAVEYEHLREIDRELLVRHIMTKETEQLRTQRSENDPTRL</sequence>
<gene>
    <name evidence="2" type="ORF">MNBD_GAMMA13-206</name>
</gene>